<dbReference type="GO" id="GO:0016787">
    <property type="term" value="F:hydrolase activity"/>
    <property type="evidence" value="ECO:0007669"/>
    <property type="project" value="UniProtKB-KW"/>
</dbReference>
<dbReference type="InterPro" id="IPR046866">
    <property type="entry name" value="FapA_N"/>
</dbReference>
<sequence length="553" mass="61196">MTETTDTNPIYPELDFELDSQSGVLTASFRGAEGKTKIDHDYLIEQVANAGFGDLFFRDEAIQNFLFKASHEDAGEADIAEKRDAEISISVTDDHMKAYATTSHAYGGTTLTTEDVIKALKNKGVTEQAIDMEAVEKLITLPFANKMQVATGKLPVIGKNGYFKWLLEKEETSVHFVGNDEGIIDFRAGKKYLVVDQGASVLKYVPAEKGSDGYDIRGHTLSGADGKDIKAERKWEGIEQAYHDPNIYVAKYKGHPVNLNPGARIDKSLQFKAIDLKTGHVKFDGSLEINGDILPGMKVQATGDIFIRGTIESALVESGANIYIAGGILGNEQEIKDDVILPEHFECYIRAKGDVHARFVSSVQIYAGHDIHLREYSMHSELYAGNGLFLGQEGGKGTLIGGQAIVGKKAVVNQLGNGTYVTTQLQIGLSDALDRHFQYLKEEKHELQSQAQTHIEALQILKTNHPDVESLDQETLNRVFEIKATINRLKHRAHELNFRIHCFTAMDTPGKYTISSRKAYPNVNIGIVNLIRKLEHEHNHLSLESDGQTIVDT</sequence>
<dbReference type="Proteomes" id="UP000032266">
    <property type="component" value="Chromosome"/>
</dbReference>
<dbReference type="InterPro" id="IPR005646">
    <property type="entry name" value="FapA"/>
</dbReference>
<dbReference type="PANTHER" id="PTHR38032:SF1">
    <property type="entry name" value="RNA-BINDING PROTEIN KHPB N-TERMINAL DOMAIN-CONTAINING PROTEIN"/>
    <property type="match status" value="1"/>
</dbReference>
<dbReference type="Pfam" id="PF20250">
    <property type="entry name" value="FapA_N"/>
    <property type="match status" value="1"/>
</dbReference>
<accession>A0A0C5VG32</accession>
<protein>
    <submittedName>
        <fullName evidence="2">Putative polymerase, most protein containing PALM domain, HD hydrolase domain and Zn-ribbon domain</fullName>
    </submittedName>
</protein>
<name>A0A0C5VG32_9GAMM</name>
<dbReference type="STRING" id="1445510.YC6258_00308"/>
<keyword evidence="3" id="KW-1185">Reference proteome</keyword>
<dbReference type="KEGG" id="gsn:YC6258_00308"/>
<dbReference type="EMBL" id="CP007142">
    <property type="protein sequence ID" value="AJQ92358.1"/>
    <property type="molecule type" value="Genomic_DNA"/>
</dbReference>
<dbReference type="OrthoDB" id="5807941at2"/>
<dbReference type="AlphaFoldDB" id="A0A0C5VG32"/>
<dbReference type="PANTHER" id="PTHR38032">
    <property type="entry name" value="POLYMERASE-RELATED"/>
    <property type="match status" value="1"/>
</dbReference>
<feature type="domain" description="Flagellar Assembly Protein A N-terminal region" evidence="1">
    <location>
        <begin position="87"/>
        <end position="257"/>
    </location>
</feature>
<dbReference type="RefSeq" id="WP_044615441.1">
    <property type="nucleotide sequence ID" value="NZ_CP007142.1"/>
</dbReference>
<organism evidence="2 3">
    <name type="scientific">Gynuella sunshinyii YC6258</name>
    <dbReference type="NCBI Taxonomy" id="1445510"/>
    <lineage>
        <taxon>Bacteria</taxon>
        <taxon>Pseudomonadati</taxon>
        <taxon>Pseudomonadota</taxon>
        <taxon>Gammaproteobacteria</taxon>
        <taxon>Oceanospirillales</taxon>
        <taxon>Saccharospirillaceae</taxon>
        <taxon>Gynuella</taxon>
    </lineage>
</organism>
<dbReference type="InterPro" id="IPR046865">
    <property type="entry name" value="FapA_b_solenoid"/>
</dbReference>
<evidence type="ECO:0000313" key="3">
    <source>
        <dbReference type="Proteomes" id="UP000032266"/>
    </source>
</evidence>
<dbReference type="Pfam" id="PF03961">
    <property type="entry name" value="FapA"/>
    <property type="match status" value="1"/>
</dbReference>
<reference evidence="2 3" key="1">
    <citation type="submission" date="2014-01" db="EMBL/GenBank/DDBJ databases">
        <title>Full genme sequencing of cellulolytic bacterium Gynuella sunshinyii YC6258T gen. nov., sp. nov.</title>
        <authorList>
            <person name="Khan H."/>
            <person name="Chung E.J."/>
            <person name="Chung Y.R."/>
        </authorList>
    </citation>
    <scope>NUCLEOTIDE SEQUENCE [LARGE SCALE GENOMIC DNA]</scope>
    <source>
        <strain evidence="2 3">YC6258</strain>
    </source>
</reference>
<gene>
    <name evidence="2" type="ORF">YC6258_00308</name>
</gene>
<proteinExistence type="predicted"/>
<dbReference type="HOGENOM" id="CLU_026157_0_0_6"/>
<evidence type="ECO:0000313" key="2">
    <source>
        <dbReference type="EMBL" id="AJQ92358.1"/>
    </source>
</evidence>
<keyword evidence="2" id="KW-0378">Hydrolase</keyword>
<evidence type="ECO:0000259" key="1">
    <source>
        <dbReference type="Pfam" id="PF20250"/>
    </source>
</evidence>